<dbReference type="EMBL" id="VULZ01000001">
    <property type="protein sequence ID" value="MSS13792.1"/>
    <property type="molecule type" value="Genomic_DNA"/>
</dbReference>
<dbReference type="Pfam" id="PF15644">
    <property type="entry name" value="Gln_amidase"/>
    <property type="match status" value="1"/>
</dbReference>
<gene>
    <name evidence="2" type="ORF">FYJ35_01835</name>
</gene>
<reference evidence="2 3" key="1">
    <citation type="submission" date="2019-08" db="EMBL/GenBank/DDBJ databases">
        <title>In-depth cultivation of the pig gut microbiome towards novel bacterial diversity and tailored functional studies.</title>
        <authorList>
            <person name="Wylensek D."/>
            <person name="Hitch T.C.A."/>
            <person name="Clavel T."/>
        </authorList>
    </citation>
    <scope>NUCLEOTIDE SEQUENCE [LARGE SCALE GENOMIC DNA]</scope>
    <source>
        <strain evidence="2 3">Oil+RF-744-WCA-WT-11</strain>
    </source>
</reference>
<keyword evidence="3" id="KW-1185">Reference proteome</keyword>
<feature type="domain" description="Tox-PL" evidence="1">
    <location>
        <begin position="446"/>
        <end position="547"/>
    </location>
</feature>
<evidence type="ECO:0000259" key="1">
    <source>
        <dbReference type="Pfam" id="PF15644"/>
    </source>
</evidence>
<accession>A0A6L5X610</accession>
<organism evidence="2 3">
    <name type="scientific">Porcincola intestinalis</name>
    <dbReference type="NCBI Taxonomy" id="2606632"/>
    <lineage>
        <taxon>Bacteria</taxon>
        <taxon>Bacillati</taxon>
        <taxon>Bacillota</taxon>
        <taxon>Clostridia</taxon>
        <taxon>Lachnospirales</taxon>
        <taxon>Lachnospiraceae</taxon>
        <taxon>Porcincola</taxon>
    </lineage>
</organism>
<protein>
    <recommendedName>
        <fullName evidence="1">Tox-PL domain-containing protein</fullName>
    </recommendedName>
</protein>
<dbReference type="AlphaFoldDB" id="A0A6L5X610"/>
<dbReference type="GO" id="GO:0005198">
    <property type="term" value="F:structural molecule activity"/>
    <property type="evidence" value="ECO:0007669"/>
    <property type="project" value="InterPro"/>
</dbReference>
<dbReference type="InterPro" id="IPR028908">
    <property type="entry name" value="Tox-PL_dom"/>
</dbReference>
<evidence type="ECO:0000313" key="3">
    <source>
        <dbReference type="Proteomes" id="UP000481852"/>
    </source>
</evidence>
<dbReference type="Pfam" id="PF06152">
    <property type="entry name" value="Phage_min_cap2"/>
    <property type="match status" value="1"/>
</dbReference>
<name>A0A6L5X610_9FIRM</name>
<dbReference type="Proteomes" id="UP000481852">
    <property type="component" value="Unassembled WGS sequence"/>
</dbReference>
<evidence type="ECO:0000313" key="2">
    <source>
        <dbReference type="EMBL" id="MSS13792.1"/>
    </source>
</evidence>
<dbReference type="RefSeq" id="WP_154522270.1">
    <property type="nucleotide sequence ID" value="NZ_VULZ01000001.1"/>
</dbReference>
<comment type="caution">
    <text evidence="2">The sequence shown here is derived from an EMBL/GenBank/DDBJ whole genome shotgun (WGS) entry which is preliminary data.</text>
</comment>
<proteinExistence type="predicted"/>
<dbReference type="InterPro" id="IPR009319">
    <property type="entry name" value="Phage_A118_VSP1"/>
</dbReference>
<sequence length="585" mass="67114">MTQGELEKIPEGMETLTRRLEERIMNDIVRRIRQASFSTASADWEFTRLQQLGMGADQIRKWVQELLNASDQEVDRIYSDDVYREYMKQGRGYKAFGIRQIPFDENIALQELIAAVKKQTKNQFRQITGSMGFVKQEPGKHLHATKLTQFYQNELDNAMMDIHSGAFDYASVLRRTIDDMTRSGLRWIDFDSGRHNRVPVAARRAVMTGFRQVQGQIMEQTAKDLHTDSYEVTVHVGARPTHQVWEGKVWTKAQLVSVCGLGSVTGLHGVNCYHDYNPFIPGVDIRTYTDKELSEIHARENVPVSYGDKQYDTYQALQEQRKLETKCRKLRADAQLLREGKDGVTDEGQLKRIDEQITLAQGRYQKTLQQYKAFSKTMNLPLQKQRIYQDGLSARKKTDVSLEVYEGIPKTWKKTMKISTEDAVKSANPRYEHLPYSSMELPYSSNCANCVVAAEMRFRGYDVIARAKKENRKLAQEPFSAWENPQVSTLTGGKDELDAFILQQLPESGRVQIAVRYHESIFAKRPNHTFIAYKKEGKVVYADPQNGAIIKNIEDACMKQAAEIKYCRIDNLDISDRGIAACEKR</sequence>